<evidence type="ECO:0000256" key="1">
    <source>
        <dbReference type="ARBA" id="ARBA00004141"/>
    </source>
</evidence>
<feature type="transmembrane region" description="Helical" evidence="10">
    <location>
        <begin position="101"/>
        <end position="118"/>
    </location>
</feature>
<evidence type="ECO:0000313" key="12">
    <source>
        <dbReference type="Proteomes" id="UP000792457"/>
    </source>
</evidence>
<keyword evidence="2" id="KW-0813">Transport</keyword>
<dbReference type="PANTHER" id="PTHR12226">
    <property type="entry name" value="MANNOSE-P-DOLICHOL UTILIZATION DEFECT 1 LEC35 -RELATED"/>
    <property type="match status" value="1"/>
</dbReference>
<feature type="transmembrane region" description="Helical" evidence="10">
    <location>
        <begin position="223"/>
        <end position="243"/>
    </location>
</feature>
<evidence type="ECO:0000256" key="4">
    <source>
        <dbReference type="ARBA" id="ARBA00022737"/>
    </source>
</evidence>
<keyword evidence="5 9" id="KW-1133">Transmembrane helix</keyword>
<evidence type="ECO:0000256" key="10">
    <source>
        <dbReference type="SAM" id="Phobius"/>
    </source>
</evidence>
<dbReference type="SMART" id="SM00679">
    <property type="entry name" value="CTNS"/>
    <property type="match status" value="2"/>
</dbReference>
<dbReference type="PIRSF" id="PIRSF023381">
    <property type="entry name" value="MannP-dilichol_defect-1p"/>
    <property type="match status" value="1"/>
</dbReference>
<organism evidence="11 12">
    <name type="scientific">Ladona fulva</name>
    <name type="common">Scarce chaser dragonfly</name>
    <name type="synonym">Libellula fulva</name>
    <dbReference type="NCBI Taxonomy" id="123851"/>
    <lineage>
        <taxon>Eukaryota</taxon>
        <taxon>Metazoa</taxon>
        <taxon>Ecdysozoa</taxon>
        <taxon>Arthropoda</taxon>
        <taxon>Hexapoda</taxon>
        <taxon>Insecta</taxon>
        <taxon>Pterygota</taxon>
        <taxon>Palaeoptera</taxon>
        <taxon>Odonata</taxon>
        <taxon>Epiprocta</taxon>
        <taxon>Anisoptera</taxon>
        <taxon>Libelluloidea</taxon>
        <taxon>Libellulidae</taxon>
        <taxon>Ladona</taxon>
    </lineage>
</organism>
<dbReference type="EMBL" id="KZ308875">
    <property type="protein sequence ID" value="KAG8235086.1"/>
    <property type="molecule type" value="Genomic_DNA"/>
</dbReference>
<name>A0A8K0P600_LADFU</name>
<dbReference type="Gene3D" id="1.20.1280.290">
    <property type="match status" value="2"/>
</dbReference>
<dbReference type="AlphaFoldDB" id="A0A8K0P600"/>
<evidence type="ECO:0000256" key="3">
    <source>
        <dbReference type="ARBA" id="ARBA00022692"/>
    </source>
</evidence>
<comment type="subcellular location">
    <subcellularLocation>
        <location evidence="1 9">Membrane</location>
        <topology evidence="1 9">Multi-pass membrane protein</topology>
    </subcellularLocation>
</comment>
<keyword evidence="12" id="KW-1185">Reference proteome</keyword>
<accession>A0A8K0P600</accession>
<keyword evidence="3 9" id="KW-0812">Transmembrane</keyword>
<keyword evidence="6 9" id="KW-0472">Membrane</keyword>
<comment type="similarity">
    <text evidence="7 9">Belongs to the MPDU1 (TC 2.A.43.3) family.</text>
</comment>
<reference evidence="11" key="1">
    <citation type="submission" date="2013-04" db="EMBL/GenBank/DDBJ databases">
        <authorList>
            <person name="Qu J."/>
            <person name="Murali S.C."/>
            <person name="Bandaranaike D."/>
            <person name="Bellair M."/>
            <person name="Blankenburg K."/>
            <person name="Chao H."/>
            <person name="Dinh H."/>
            <person name="Doddapaneni H."/>
            <person name="Downs B."/>
            <person name="Dugan-Rocha S."/>
            <person name="Elkadiri S."/>
            <person name="Gnanaolivu R.D."/>
            <person name="Hernandez B."/>
            <person name="Javaid M."/>
            <person name="Jayaseelan J.C."/>
            <person name="Lee S."/>
            <person name="Li M."/>
            <person name="Ming W."/>
            <person name="Munidasa M."/>
            <person name="Muniz J."/>
            <person name="Nguyen L."/>
            <person name="Ongeri F."/>
            <person name="Osuji N."/>
            <person name="Pu L.-L."/>
            <person name="Puazo M."/>
            <person name="Qu C."/>
            <person name="Quiroz J."/>
            <person name="Raj R."/>
            <person name="Weissenberger G."/>
            <person name="Xin Y."/>
            <person name="Zou X."/>
            <person name="Han Y."/>
            <person name="Richards S."/>
            <person name="Worley K."/>
            <person name="Muzny D."/>
            <person name="Gibbs R."/>
        </authorList>
    </citation>
    <scope>NUCLEOTIDE SEQUENCE</scope>
    <source>
        <strain evidence="11">Sampled in the wild</strain>
    </source>
</reference>
<feature type="transmembrane region" description="Helical" evidence="10">
    <location>
        <begin position="74"/>
        <end position="95"/>
    </location>
</feature>
<reference evidence="11" key="2">
    <citation type="submission" date="2017-10" db="EMBL/GenBank/DDBJ databases">
        <title>Ladona fulva Genome sequencing and assembly.</title>
        <authorList>
            <person name="Murali S."/>
            <person name="Richards S."/>
            <person name="Bandaranaike D."/>
            <person name="Bellair M."/>
            <person name="Blankenburg K."/>
            <person name="Chao H."/>
            <person name="Dinh H."/>
            <person name="Doddapaneni H."/>
            <person name="Dugan-Rocha S."/>
            <person name="Elkadiri S."/>
            <person name="Gnanaolivu R."/>
            <person name="Hernandez B."/>
            <person name="Skinner E."/>
            <person name="Javaid M."/>
            <person name="Lee S."/>
            <person name="Li M."/>
            <person name="Ming W."/>
            <person name="Munidasa M."/>
            <person name="Muniz J."/>
            <person name="Nguyen L."/>
            <person name="Hughes D."/>
            <person name="Osuji N."/>
            <person name="Pu L.-L."/>
            <person name="Puazo M."/>
            <person name="Qu C."/>
            <person name="Quiroz J."/>
            <person name="Raj R."/>
            <person name="Weissenberger G."/>
            <person name="Xin Y."/>
            <person name="Zou X."/>
            <person name="Han Y."/>
            <person name="Worley K."/>
            <person name="Muzny D."/>
            <person name="Gibbs R."/>
        </authorList>
    </citation>
    <scope>NUCLEOTIDE SEQUENCE</scope>
    <source>
        <strain evidence="11">Sampled in the wild</strain>
    </source>
</reference>
<feature type="transmembrane region" description="Helical" evidence="10">
    <location>
        <begin position="36"/>
        <end position="54"/>
    </location>
</feature>
<comment type="caution">
    <text evidence="11">The sequence shown here is derived from an EMBL/GenBank/DDBJ whole genome shotgun (WGS) entry which is preliminary data.</text>
</comment>
<dbReference type="InterPro" id="IPR016817">
    <property type="entry name" value="MannP-dilichol_defect-1"/>
</dbReference>
<dbReference type="OrthoDB" id="271506at2759"/>
<dbReference type="Proteomes" id="UP000792457">
    <property type="component" value="Unassembled WGS sequence"/>
</dbReference>
<dbReference type="GO" id="GO:0009312">
    <property type="term" value="P:oligosaccharide biosynthetic process"/>
    <property type="evidence" value="ECO:0007669"/>
    <property type="project" value="TreeGrafter"/>
</dbReference>
<sequence>MSGLARNISVLLFTEECHESFFVDFDFFNGVCLKTAISKILGIGIIAGSMLVKVPQILKIQNAKSAEGISIPSVFLELFAISASMAYSYMSAFPFSAWGEGLFLALQTATIVALAFLYGGEKNTRGIRREQRERNPSQAGLFLIGYATFMYILLSGITSVEILRTFQAANVPVILLGKSLQAVSNYKRGSTGQLSAATLGLLFAGSLARIFTSIQETGDRTLVITYAAASFANGVIFLQILYYGRKKQVKIE</sequence>
<dbReference type="FunFam" id="1.20.1280.290:FF:000006">
    <property type="entry name" value="mannose-P-dolichol utilization defect 1 protein"/>
    <property type="match status" value="1"/>
</dbReference>
<evidence type="ECO:0000256" key="7">
    <source>
        <dbReference type="ARBA" id="ARBA00038475"/>
    </source>
</evidence>
<evidence type="ECO:0000256" key="9">
    <source>
        <dbReference type="PIRNR" id="PIRNR023381"/>
    </source>
</evidence>
<dbReference type="PANTHER" id="PTHR12226:SF2">
    <property type="entry name" value="MANNOSE-P-DOLICHOL UTILIZATION DEFECT 1 PROTEIN"/>
    <property type="match status" value="1"/>
</dbReference>
<evidence type="ECO:0000256" key="8">
    <source>
        <dbReference type="ARBA" id="ARBA00067517"/>
    </source>
</evidence>
<dbReference type="GO" id="GO:0016020">
    <property type="term" value="C:membrane"/>
    <property type="evidence" value="ECO:0007669"/>
    <property type="project" value="UniProtKB-SubCell"/>
</dbReference>
<keyword evidence="4" id="KW-0677">Repeat</keyword>
<dbReference type="Pfam" id="PF04193">
    <property type="entry name" value="PQ-loop"/>
    <property type="match status" value="2"/>
</dbReference>
<protein>
    <recommendedName>
        <fullName evidence="8 9">Mannose-P-dolichol utilization defect 1 protein homolog</fullName>
    </recommendedName>
</protein>
<feature type="transmembrane region" description="Helical" evidence="10">
    <location>
        <begin position="139"/>
        <end position="157"/>
    </location>
</feature>
<gene>
    <name evidence="11" type="ORF">J437_LFUL015320</name>
</gene>
<evidence type="ECO:0000256" key="5">
    <source>
        <dbReference type="ARBA" id="ARBA00022989"/>
    </source>
</evidence>
<evidence type="ECO:0000256" key="2">
    <source>
        <dbReference type="ARBA" id="ARBA00022448"/>
    </source>
</evidence>
<proteinExistence type="inferred from homology"/>
<evidence type="ECO:0000313" key="11">
    <source>
        <dbReference type="EMBL" id="KAG8235086.1"/>
    </source>
</evidence>
<evidence type="ECO:0000256" key="6">
    <source>
        <dbReference type="ARBA" id="ARBA00023136"/>
    </source>
</evidence>
<dbReference type="InterPro" id="IPR006603">
    <property type="entry name" value="PQ-loop_rpt"/>
</dbReference>